<dbReference type="EMBL" id="MLJW01005398">
    <property type="protein sequence ID" value="OIQ68293.1"/>
    <property type="molecule type" value="Genomic_DNA"/>
</dbReference>
<evidence type="ECO:0000313" key="3">
    <source>
        <dbReference type="EMBL" id="OIQ68293.1"/>
    </source>
</evidence>
<gene>
    <name evidence="3" type="ORF">GALL_501180</name>
</gene>
<dbReference type="InterPro" id="IPR029058">
    <property type="entry name" value="AB_hydrolase_fold"/>
</dbReference>
<sequence>MAEQVRRAIAWVFRNAASFGGDTRRFYIGGHSSGGHLCGVALVTDWQKDFGLPADMVTGGLVMSGLYDLKPARLSGTRSAYIKFNDDMEQSMSSIRQIDRLRAPIIVTYGTYETPEFQRQSRDFAAAVKAAGKPVELIEAPNFNHFEMCESLGNPYGPNGLAALKLMKFA</sequence>
<dbReference type="PANTHER" id="PTHR48081">
    <property type="entry name" value="AB HYDROLASE SUPERFAMILY PROTEIN C4A8.06C"/>
    <property type="match status" value="1"/>
</dbReference>
<comment type="caution">
    <text evidence="3">The sequence shown here is derived from an EMBL/GenBank/DDBJ whole genome shotgun (WGS) entry which is preliminary data.</text>
</comment>
<dbReference type="PANTHER" id="PTHR48081:SF33">
    <property type="entry name" value="KYNURENINE FORMAMIDASE"/>
    <property type="match status" value="1"/>
</dbReference>
<dbReference type="InterPro" id="IPR050300">
    <property type="entry name" value="GDXG_lipolytic_enzyme"/>
</dbReference>
<dbReference type="AlphaFoldDB" id="A0A1J5PXE6"/>
<protein>
    <submittedName>
        <fullName evidence="3">Alpha/beta hydrolase fold protein</fullName>
    </submittedName>
</protein>
<dbReference type="Gene3D" id="3.40.50.1820">
    <property type="entry name" value="alpha/beta hydrolase"/>
    <property type="match status" value="1"/>
</dbReference>
<dbReference type="SUPFAM" id="SSF53474">
    <property type="entry name" value="alpha/beta-Hydrolases"/>
    <property type="match status" value="1"/>
</dbReference>
<dbReference type="Pfam" id="PF07859">
    <property type="entry name" value="Abhydrolase_3"/>
    <property type="match status" value="1"/>
</dbReference>
<dbReference type="GO" id="GO:0016787">
    <property type="term" value="F:hydrolase activity"/>
    <property type="evidence" value="ECO:0007669"/>
    <property type="project" value="UniProtKB-KW"/>
</dbReference>
<dbReference type="InterPro" id="IPR013094">
    <property type="entry name" value="AB_hydrolase_3"/>
</dbReference>
<proteinExistence type="predicted"/>
<name>A0A1J5PXE6_9ZZZZ</name>
<evidence type="ECO:0000259" key="2">
    <source>
        <dbReference type="Pfam" id="PF07859"/>
    </source>
</evidence>
<accession>A0A1J5PXE6</accession>
<feature type="domain" description="Alpha/beta hydrolase fold-3" evidence="2">
    <location>
        <begin position="3"/>
        <end position="145"/>
    </location>
</feature>
<organism evidence="3">
    <name type="scientific">mine drainage metagenome</name>
    <dbReference type="NCBI Taxonomy" id="410659"/>
    <lineage>
        <taxon>unclassified sequences</taxon>
        <taxon>metagenomes</taxon>
        <taxon>ecological metagenomes</taxon>
    </lineage>
</organism>
<reference evidence="3" key="1">
    <citation type="submission" date="2016-10" db="EMBL/GenBank/DDBJ databases">
        <title>Sequence of Gallionella enrichment culture.</title>
        <authorList>
            <person name="Poehlein A."/>
            <person name="Muehling M."/>
            <person name="Daniel R."/>
        </authorList>
    </citation>
    <scope>NUCLEOTIDE SEQUENCE</scope>
</reference>
<keyword evidence="1 3" id="KW-0378">Hydrolase</keyword>
<evidence type="ECO:0000256" key="1">
    <source>
        <dbReference type="ARBA" id="ARBA00022801"/>
    </source>
</evidence>